<dbReference type="Proteomes" id="UP000887540">
    <property type="component" value="Unplaced"/>
</dbReference>
<feature type="region of interest" description="Disordered" evidence="1">
    <location>
        <begin position="1"/>
        <end position="34"/>
    </location>
</feature>
<accession>A0A914E4M8</accession>
<dbReference type="WBParaSite" id="ACRNAN_scaffold5667.g8191.t1">
    <property type="protein sequence ID" value="ACRNAN_scaffold5667.g8191.t1"/>
    <property type="gene ID" value="ACRNAN_scaffold5667.g8191"/>
</dbReference>
<sequence>MESSISDRRTVATRERGLHSLSAPTFENSASRSRMNFIPNNEGNGYSRLNSPYNQELLRECYYNYLWHC</sequence>
<name>A0A914E4M8_9BILA</name>
<feature type="compositionally biased region" description="Basic and acidic residues" evidence="1">
    <location>
        <begin position="1"/>
        <end position="18"/>
    </location>
</feature>
<protein>
    <submittedName>
        <fullName evidence="3">Uncharacterized protein</fullName>
    </submittedName>
</protein>
<reference evidence="3" key="1">
    <citation type="submission" date="2022-11" db="UniProtKB">
        <authorList>
            <consortium name="WormBaseParasite"/>
        </authorList>
    </citation>
    <scope>IDENTIFICATION</scope>
</reference>
<proteinExistence type="predicted"/>
<evidence type="ECO:0000256" key="1">
    <source>
        <dbReference type="SAM" id="MobiDB-lite"/>
    </source>
</evidence>
<feature type="compositionally biased region" description="Polar residues" evidence="1">
    <location>
        <begin position="22"/>
        <end position="34"/>
    </location>
</feature>
<organism evidence="2 3">
    <name type="scientific">Acrobeloides nanus</name>
    <dbReference type="NCBI Taxonomy" id="290746"/>
    <lineage>
        <taxon>Eukaryota</taxon>
        <taxon>Metazoa</taxon>
        <taxon>Ecdysozoa</taxon>
        <taxon>Nematoda</taxon>
        <taxon>Chromadorea</taxon>
        <taxon>Rhabditida</taxon>
        <taxon>Tylenchina</taxon>
        <taxon>Cephalobomorpha</taxon>
        <taxon>Cephaloboidea</taxon>
        <taxon>Cephalobidae</taxon>
        <taxon>Acrobeloides</taxon>
    </lineage>
</organism>
<evidence type="ECO:0000313" key="3">
    <source>
        <dbReference type="WBParaSite" id="ACRNAN_scaffold5667.g8191.t1"/>
    </source>
</evidence>
<keyword evidence="2" id="KW-1185">Reference proteome</keyword>
<evidence type="ECO:0000313" key="2">
    <source>
        <dbReference type="Proteomes" id="UP000887540"/>
    </source>
</evidence>
<dbReference type="AlphaFoldDB" id="A0A914E4M8"/>